<dbReference type="SFLD" id="SFLDF00288">
    <property type="entry name" value="HemN-like__clustered_with_nucl"/>
    <property type="match status" value="1"/>
</dbReference>
<sequence length="378" mass="44044">MNELGIYIHIPFCIKKCDYCDFISVKLNDGLIEEYINDLIKEIEIYSKLISKYVIDSIFIGGGTPSSIDSKFIGKIFEKLYSSFNIDSKAEITIEVNPGTINKKKLEAYKDFGINRISLGAQSLNDKILQNIGRIHNEQDILNTIKLIKLEGFDNINSDLMIGLPEQTLHDVISSLEKIIELNLTHISLYSLIIEEGTKLYKLEQNGKLNLPNEDEERLMYHEAKRLLEKNGYRQYEISNFSKPDFECKHNLKYWTLKPYVGIGLNSHSNIWDYRYWNYSNFKEYHNYLMKGKLPIENKEYINTISKITEFMILGIRLNSGINREEFKRVFGTDMDYYYKDAIQKNINNGLIFDDGKNIKLTSKGLDLSNIVELDFYI</sequence>
<organism evidence="11 12">
    <name type="scientific">Soehngenia longivitae</name>
    <dbReference type="NCBI Taxonomy" id="2562294"/>
    <lineage>
        <taxon>Bacteria</taxon>
        <taxon>Bacillati</taxon>
        <taxon>Bacillota</taxon>
        <taxon>Tissierellia</taxon>
        <taxon>Tissierellales</taxon>
        <taxon>Tissierellaceae</taxon>
        <taxon>Soehngenia</taxon>
    </lineage>
</organism>
<comment type="caution">
    <text evidence="11">The sequence shown here is derived from an EMBL/GenBank/DDBJ whole genome shotgun (WGS) entry which is preliminary data.</text>
</comment>
<dbReference type="InterPro" id="IPR007197">
    <property type="entry name" value="rSAM"/>
</dbReference>
<dbReference type="OrthoDB" id="9808022at2"/>
<evidence type="ECO:0000256" key="7">
    <source>
        <dbReference type="ARBA" id="ARBA00023014"/>
    </source>
</evidence>
<evidence type="ECO:0000256" key="8">
    <source>
        <dbReference type="ARBA" id="ARBA00023186"/>
    </source>
</evidence>
<keyword evidence="3 9" id="KW-0349">Heme</keyword>
<accession>A0A4Z0D3V7</accession>
<dbReference type="InterPro" id="IPR010723">
    <property type="entry name" value="HemN_C"/>
</dbReference>
<dbReference type="Gene3D" id="3.20.20.70">
    <property type="entry name" value="Aldolase class I"/>
    <property type="match status" value="1"/>
</dbReference>
<dbReference type="SMART" id="SM00729">
    <property type="entry name" value="Elp3"/>
    <property type="match status" value="1"/>
</dbReference>
<comment type="similarity">
    <text evidence="1">Belongs to the anaerobic coproporphyrinogen-III oxidase family. HemW subfamily.</text>
</comment>
<dbReference type="SFLD" id="SFLDG01082">
    <property type="entry name" value="B12-binding_domain_containing"/>
    <property type="match status" value="1"/>
</dbReference>
<evidence type="ECO:0000313" key="11">
    <source>
        <dbReference type="EMBL" id="TFZ40045.1"/>
    </source>
</evidence>
<dbReference type="GO" id="GO:0006779">
    <property type="term" value="P:porphyrin-containing compound biosynthetic process"/>
    <property type="evidence" value="ECO:0007669"/>
    <property type="project" value="InterPro"/>
</dbReference>
<dbReference type="SFLD" id="SFLDS00029">
    <property type="entry name" value="Radical_SAM"/>
    <property type="match status" value="1"/>
</dbReference>
<protein>
    <recommendedName>
        <fullName evidence="2 9">Heme chaperone HemW</fullName>
    </recommendedName>
</protein>
<evidence type="ECO:0000313" key="12">
    <source>
        <dbReference type="Proteomes" id="UP000298381"/>
    </source>
</evidence>
<evidence type="ECO:0000256" key="5">
    <source>
        <dbReference type="ARBA" id="ARBA00022723"/>
    </source>
</evidence>
<gene>
    <name evidence="11" type="ORF">E4100_05955</name>
</gene>
<dbReference type="InterPro" id="IPR004559">
    <property type="entry name" value="HemW-like"/>
</dbReference>
<dbReference type="PANTHER" id="PTHR13932">
    <property type="entry name" value="COPROPORPHYRINIGEN III OXIDASE"/>
    <property type="match status" value="1"/>
</dbReference>
<dbReference type="PANTHER" id="PTHR13932:SF5">
    <property type="entry name" value="RADICAL S-ADENOSYL METHIONINE DOMAIN-CONTAINING PROTEIN 1, MITOCHONDRIAL"/>
    <property type="match status" value="1"/>
</dbReference>
<dbReference type="InterPro" id="IPR058240">
    <property type="entry name" value="rSAM_sf"/>
</dbReference>
<dbReference type="InterPro" id="IPR034505">
    <property type="entry name" value="Coproporphyrinogen-III_oxidase"/>
</dbReference>
<keyword evidence="5 9" id="KW-0479">Metal-binding</keyword>
<comment type="function">
    <text evidence="9">Probably acts as a heme chaperone, transferring heme to an unknown acceptor. Binds one molecule of heme per monomer, possibly covalently. Binds 1 [4Fe-4S] cluster. The cluster is coordinated with 3 cysteines and an exchangeable S-adenosyl-L-methionine.</text>
</comment>
<dbReference type="Pfam" id="PF06969">
    <property type="entry name" value="HemN_C"/>
    <property type="match status" value="1"/>
</dbReference>
<name>A0A4Z0D3V7_9FIRM</name>
<keyword evidence="6 9" id="KW-0408">Iron</keyword>
<keyword evidence="12" id="KW-1185">Reference proteome</keyword>
<dbReference type="CDD" id="cd01335">
    <property type="entry name" value="Radical_SAM"/>
    <property type="match status" value="1"/>
</dbReference>
<dbReference type="NCBIfam" id="TIGR00539">
    <property type="entry name" value="hemN_rel"/>
    <property type="match status" value="1"/>
</dbReference>
<dbReference type="RefSeq" id="WP_135271117.1">
    <property type="nucleotide sequence ID" value="NZ_SRIB01000007.1"/>
</dbReference>
<feature type="domain" description="Radical SAM core" evidence="10">
    <location>
        <begin position="1"/>
        <end position="234"/>
    </location>
</feature>
<keyword evidence="7 9" id="KW-0411">Iron-sulfur</keyword>
<dbReference type="InterPro" id="IPR006638">
    <property type="entry name" value="Elp3/MiaA/NifB-like_rSAM"/>
</dbReference>
<comment type="subcellular location">
    <subcellularLocation>
        <location evidence="9">Cytoplasm</location>
    </subcellularLocation>
</comment>
<keyword evidence="4 9" id="KW-0949">S-adenosyl-L-methionine</keyword>
<dbReference type="InterPro" id="IPR013785">
    <property type="entry name" value="Aldolase_TIM"/>
</dbReference>
<dbReference type="PROSITE" id="PS51918">
    <property type="entry name" value="RADICAL_SAM"/>
    <property type="match status" value="1"/>
</dbReference>
<dbReference type="SFLD" id="SFLDG01065">
    <property type="entry name" value="anaerobic_coproporphyrinogen-I"/>
    <property type="match status" value="1"/>
</dbReference>
<keyword evidence="9" id="KW-0963">Cytoplasm</keyword>
<evidence type="ECO:0000256" key="4">
    <source>
        <dbReference type="ARBA" id="ARBA00022691"/>
    </source>
</evidence>
<dbReference type="Pfam" id="PF04055">
    <property type="entry name" value="Radical_SAM"/>
    <property type="match status" value="1"/>
</dbReference>
<evidence type="ECO:0000256" key="3">
    <source>
        <dbReference type="ARBA" id="ARBA00022617"/>
    </source>
</evidence>
<dbReference type="GO" id="GO:0004109">
    <property type="term" value="F:coproporphyrinogen oxidase activity"/>
    <property type="evidence" value="ECO:0007669"/>
    <property type="project" value="InterPro"/>
</dbReference>
<evidence type="ECO:0000256" key="1">
    <source>
        <dbReference type="ARBA" id="ARBA00006100"/>
    </source>
</evidence>
<evidence type="ECO:0000256" key="6">
    <source>
        <dbReference type="ARBA" id="ARBA00023004"/>
    </source>
</evidence>
<dbReference type="GO" id="GO:0005737">
    <property type="term" value="C:cytoplasm"/>
    <property type="evidence" value="ECO:0007669"/>
    <property type="project" value="UniProtKB-SubCell"/>
</dbReference>
<dbReference type="Proteomes" id="UP000298381">
    <property type="component" value="Unassembled WGS sequence"/>
</dbReference>
<dbReference type="EMBL" id="SRIB01000007">
    <property type="protein sequence ID" value="TFZ40045.1"/>
    <property type="molecule type" value="Genomic_DNA"/>
</dbReference>
<dbReference type="AlphaFoldDB" id="A0A4Z0D3V7"/>
<evidence type="ECO:0000256" key="9">
    <source>
        <dbReference type="RuleBase" id="RU364116"/>
    </source>
</evidence>
<dbReference type="GO" id="GO:0046872">
    <property type="term" value="F:metal ion binding"/>
    <property type="evidence" value="ECO:0007669"/>
    <property type="project" value="UniProtKB-UniRule"/>
</dbReference>
<dbReference type="SUPFAM" id="SSF102114">
    <property type="entry name" value="Radical SAM enzymes"/>
    <property type="match status" value="1"/>
</dbReference>
<keyword evidence="9" id="KW-0004">4Fe-4S</keyword>
<dbReference type="GO" id="GO:0051539">
    <property type="term" value="F:4 iron, 4 sulfur cluster binding"/>
    <property type="evidence" value="ECO:0007669"/>
    <property type="project" value="UniProtKB-UniRule"/>
</dbReference>
<reference evidence="11 12" key="1">
    <citation type="submission" date="2019-03" db="EMBL/GenBank/DDBJ databases">
        <title>Draft genome sequence data and analysis of a Fermenting Bacterium, Soehngenia longevitae strain 1933PT, isolated from petroleum reservoir in Azerbaijan.</title>
        <authorList>
            <person name="Grouzdev D.S."/>
            <person name="Bidzhieva S.K."/>
            <person name="Sokolova D.S."/>
            <person name="Tourova T.P."/>
            <person name="Poltaraus A.B."/>
            <person name="Nazina T.N."/>
        </authorList>
    </citation>
    <scope>NUCLEOTIDE SEQUENCE [LARGE SCALE GENOMIC DNA]</scope>
    <source>
        <strain evidence="11 12">1933P</strain>
    </source>
</reference>
<evidence type="ECO:0000256" key="2">
    <source>
        <dbReference type="ARBA" id="ARBA00017228"/>
    </source>
</evidence>
<proteinExistence type="inferred from homology"/>
<keyword evidence="8 9" id="KW-0143">Chaperone</keyword>
<evidence type="ECO:0000259" key="10">
    <source>
        <dbReference type="PROSITE" id="PS51918"/>
    </source>
</evidence>
<dbReference type="SFLD" id="SFLDF00562">
    <property type="entry name" value="HemN-like__clustered_with_heat"/>
    <property type="match status" value="1"/>
</dbReference>